<evidence type="ECO:0000256" key="1">
    <source>
        <dbReference type="ARBA" id="ARBA00004229"/>
    </source>
</evidence>
<evidence type="ECO:0000256" key="12">
    <source>
        <dbReference type="ARBA" id="ARBA00023014"/>
    </source>
</evidence>
<dbReference type="PANTHER" id="PTHR21266">
    <property type="entry name" value="IRON-SULFUR DOMAIN CONTAINING PROTEIN"/>
    <property type="match status" value="1"/>
</dbReference>
<reference evidence="15" key="1">
    <citation type="submission" date="2015-04" db="UniProtKB">
        <authorList>
            <consortium name="EnsemblPlants"/>
        </authorList>
    </citation>
    <scope>IDENTIFICATION</scope>
</reference>
<dbReference type="CDD" id="cd03480">
    <property type="entry name" value="Rieske_RO_Alpha_PaO"/>
    <property type="match status" value="1"/>
</dbReference>
<keyword evidence="16" id="KW-1185">Reference proteome</keyword>
<accession>A0A0E0KKF1</accession>
<dbReference type="InterPro" id="IPR036922">
    <property type="entry name" value="Rieske_2Fe-2S_sf"/>
</dbReference>
<reference evidence="15" key="2">
    <citation type="submission" date="2018-05" db="EMBL/GenBank/DDBJ databases">
        <title>OpunRS2 (Oryza punctata Reference Sequence Version 2).</title>
        <authorList>
            <person name="Zhang J."/>
            <person name="Kudrna D."/>
            <person name="Lee S."/>
            <person name="Talag J."/>
            <person name="Welchert J."/>
            <person name="Wing R.A."/>
        </authorList>
    </citation>
    <scope>NUCLEOTIDE SEQUENCE [LARGE SCALE GENOMIC DNA]</scope>
</reference>
<feature type="domain" description="Rieske" evidence="14">
    <location>
        <begin position="79"/>
        <end position="193"/>
    </location>
</feature>
<evidence type="ECO:0000256" key="11">
    <source>
        <dbReference type="ARBA" id="ARBA00023004"/>
    </source>
</evidence>
<evidence type="ECO:0000256" key="3">
    <source>
        <dbReference type="ARBA" id="ARBA00022528"/>
    </source>
</evidence>
<dbReference type="Gene3D" id="2.102.10.10">
    <property type="entry name" value="Rieske [2Fe-2S] iron-sulphur domain"/>
    <property type="match status" value="2"/>
</dbReference>
<keyword evidence="10" id="KW-0560">Oxidoreductase</keyword>
<dbReference type="GO" id="GO:0010277">
    <property type="term" value="F:chlorophyllide a oxygenase activity"/>
    <property type="evidence" value="ECO:0007669"/>
    <property type="project" value="InterPro"/>
</dbReference>
<evidence type="ECO:0000256" key="8">
    <source>
        <dbReference type="ARBA" id="ARBA00022946"/>
    </source>
</evidence>
<keyword evidence="12" id="KW-0411">Iron-sulfur</keyword>
<comment type="subcellular location">
    <subcellularLocation>
        <location evidence="2">Membrane</location>
    </subcellularLocation>
    <subcellularLocation>
        <location evidence="1">Plastid</location>
        <location evidence="1">Chloroplast</location>
    </subcellularLocation>
</comment>
<keyword evidence="7" id="KW-0479">Metal-binding</keyword>
<dbReference type="Gramene" id="OPUNC03G35110.1">
    <property type="protein sequence ID" value="OPUNC03G35110.1"/>
    <property type="gene ID" value="OPUNC03G35110"/>
</dbReference>
<dbReference type="PROSITE" id="PS51296">
    <property type="entry name" value="RIESKE"/>
    <property type="match status" value="2"/>
</dbReference>
<evidence type="ECO:0000256" key="6">
    <source>
        <dbReference type="ARBA" id="ARBA00022714"/>
    </source>
</evidence>
<dbReference type="SUPFAM" id="SSF50022">
    <property type="entry name" value="ISP domain"/>
    <property type="match status" value="2"/>
</dbReference>
<dbReference type="SUPFAM" id="SSF55961">
    <property type="entry name" value="Bet v1-like"/>
    <property type="match status" value="2"/>
</dbReference>
<evidence type="ECO:0000256" key="7">
    <source>
        <dbReference type="ARBA" id="ARBA00022723"/>
    </source>
</evidence>
<dbReference type="InterPro" id="IPR017941">
    <property type="entry name" value="Rieske_2Fe-2S"/>
</dbReference>
<dbReference type="GO" id="GO:0009507">
    <property type="term" value="C:chloroplast"/>
    <property type="evidence" value="ECO:0007669"/>
    <property type="project" value="UniProtKB-SubCell"/>
</dbReference>
<evidence type="ECO:0000313" key="15">
    <source>
        <dbReference type="EnsemblPlants" id="OPUNC03G35110.1"/>
    </source>
</evidence>
<keyword evidence="6" id="KW-0001">2Fe-2S</keyword>
<dbReference type="GO" id="GO:0016020">
    <property type="term" value="C:membrane"/>
    <property type="evidence" value="ECO:0007669"/>
    <property type="project" value="UniProtKB-SubCell"/>
</dbReference>
<dbReference type="PANTHER" id="PTHR21266:SF32">
    <property type="entry name" value="CHOLESTEROL 7-DESATURASE NVD"/>
    <property type="match status" value="1"/>
</dbReference>
<dbReference type="GO" id="GO:0051537">
    <property type="term" value="F:2 iron, 2 sulfur cluster binding"/>
    <property type="evidence" value="ECO:0007669"/>
    <property type="project" value="UniProtKB-KW"/>
</dbReference>
<dbReference type="Gene3D" id="3.90.380.10">
    <property type="entry name" value="Naphthalene 1,2-dioxygenase Alpha Subunit, Chain A, domain 1"/>
    <property type="match status" value="2"/>
</dbReference>
<evidence type="ECO:0000256" key="2">
    <source>
        <dbReference type="ARBA" id="ARBA00004370"/>
    </source>
</evidence>
<dbReference type="GO" id="GO:0046872">
    <property type="term" value="F:metal ion binding"/>
    <property type="evidence" value="ECO:0007669"/>
    <property type="project" value="UniProtKB-KW"/>
</dbReference>
<evidence type="ECO:0000256" key="9">
    <source>
        <dbReference type="ARBA" id="ARBA00022989"/>
    </source>
</evidence>
<evidence type="ECO:0000256" key="10">
    <source>
        <dbReference type="ARBA" id="ARBA00023002"/>
    </source>
</evidence>
<keyword evidence="8" id="KW-0809">Transit peptide</keyword>
<dbReference type="Pfam" id="PF08417">
    <property type="entry name" value="PaO"/>
    <property type="match status" value="2"/>
</dbReference>
<keyword evidence="4" id="KW-0934">Plastid</keyword>
<evidence type="ECO:0000256" key="4">
    <source>
        <dbReference type="ARBA" id="ARBA00022640"/>
    </source>
</evidence>
<dbReference type="eggNOG" id="ENOG502QR6Q">
    <property type="taxonomic scope" value="Eukaryota"/>
</dbReference>
<evidence type="ECO:0000313" key="16">
    <source>
        <dbReference type="Proteomes" id="UP000026962"/>
    </source>
</evidence>
<dbReference type="InterPro" id="IPR013626">
    <property type="entry name" value="PaO"/>
</dbReference>
<organism evidence="15">
    <name type="scientific">Oryza punctata</name>
    <name type="common">Red rice</name>
    <dbReference type="NCBI Taxonomy" id="4537"/>
    <lineage>
        <taxon>Eukaryota</taxon>
        <taxon>Viridiplantae</taxon>
        <taxon>Streptophyta</taxon>
        <taxon>Embryophyta</taxon>
        <taxon>Tracheophyta</taxon>
        <taxon>Spermatophyta</taxon>
        <taxon>Magnoliopsida</taxon>
        <taxon>Liliopsida</taxon>
        <taxon>Poales</taxon>
        <taxon>Poaceae</taxon>
        <taxon>BOP clade</taxon>
        <taxon>Oryzoideae</taxon>
        <taxon>Oryzeae</taxon>
        <taxon>Oryzinae</taxon>
        <taxon>Oryza</taxon>
    </lineage>
</organism>
<dbReference type="Pfam" id="PF00355">
    <property type="entry name" value="Rieske"/>
    <property type="match status" value="2"/>
</dbReference>
<sequence length="1104" mass="123771">MDALSLLLLPGARPVHHLRDGAARVPPPRLPWSRGVVRRQRLLWSTSVAAVAAETPRAEDAPSPSPSGEERFDWLDQWYPVAPVCDLDPGAPHGKTVLGLRIVAWFDRTTDDGGGGEWRVFDDSCPHRLAPLSEGRVDDKGRLQCVYHGWCFDGRGACQFILRAPALGPAVHKNSKACVASYPCVVQNNILWFYPRSEPEYKDILQRKRPPYIPQIDDPSFVTVYGIRDLPYGYDVLVENLMDPAHVPYAHKGLMLEFDKEGGGPMKMEIEEANIEGFLSMQDRGFFKFVAPCTFYGSPLQTPSQASVSISGIVQAHRTDDQDKEKKKKKQPTVMLVFLCIPVSPGRSRVVWAFPRNVGVWMDKIIPRWYYHIGQNAILDSDIYLLHIEERNFATVGIDNWQKACYVPTSSDNMIITFRNWFRKYCKHQVGWAAPTANQLPPTPTKDQLLDRYWSHVMQCTSCSAALKRMKALEVALQVASVAVVGFLAVAKGTVVMSVVQRAAVVAAAVLCFAASRWLANFIEKNFYFQDYVHAYNSRPASLPLRVDGAARRSTAASLAPPPRRPWTGRGVALRLPASVSAVSTAETGTPPVAEEAQAPAPVGEERFDWLDQWYPVAPVCDLDPRKPHGKTVMGLSIVAWFDGGGEWRVVDDACPHRLAPLSEGRVDDKGRLQCAYHGWCFDGRGSCQFIPQAPALGPPVHKNSKACVASYPSVVQNNILWFYPRSEPEYRDVLQRKRPPYFPDLDDPSFNTVFGVRDFPYGYDMLVENLMDPAHVPYAHKGLFPQFQVKEDPGRYSSSAILQWSAASLIQNIHLLSTVEFDQERGGPVKMKIEEANIDGFLSIQEENWGQFRFIAPCTINRSELPLETLEKQQQQPQGMLVFLCVPVAPGRSRVIWAFPQSVGAWPDKIIPRWLHHIVTNTILDSDLYLLHIEERNFARVGLDKWQKACYVPTSSDNMIITFRNWFRKYCKHQVGWATSMINQLPPTPTKDQLMERYWSHVMQCTSCSAALKWMRAMEIALQVASVAVLGFLAAGKGTVATSAVQRAAVVAAAALCFAASRWLANFIEKSFYFQDYITFAPMATRVGETMSGCVEWATGRND</sequence>
<name>A0A0E0KKF1_ORYPU</name>
<dbReference type="OMA" id="IGNREFP"/>
<evidence type="ECO:0000256" key="13">
    <source>
        <dbReference type="ARBA" id="ARBA00023136"/>
    </source>
</evidence>
<keyword evidence="11" id="KW-0408">Iron</keyword>
<feature type="domain" description="Rieske" evidence="14">
    <location>
        <begin position="614"/>
        <end position="723"/>
    </location>
</feature>
<evidence type="ECO:0000259" key="14">
    <source>
        <dbReference type="PROSITE" id="PS51296"/>
    </source>
</evidence>
<dbReference type="Proteomes" id="UP000026962">
    <property type="component" value="Chromosome 3"/>
</dbReference>
<dbReference type="STRING" id="4537.A0A0E0KKF1"/>
<keyword evidence="3" id="KW-0150">Chloroplast</keyword>
<dbReference type="InterPro" id="IPR050584">
    <property type="entry name" value="Cholesterol_7-desaturase"/>
</dbReference>
<dbReference type="EnsemblPlants" id="OPUNC03G35110.1">
    <property type="protein sequence ID" value="OPUNC03G35110.1"/>
    <property type="gene ID" value="OPUNC03G35110"/>
</dbReference>
<protein>
    <recommendedName>
        <fullName evidence="14">Rieske domain-containing protein</fullName>
    </recommendedName>
</protein>
<keyword evidence="13" id="KW-0472">Membrane</keyword>
<dbReference type="AlphaFoldDB" id="A0A0E0KKF1"/>
<keyword evidence="5" id="KW-0812">Transmembrane</keyword>
<evidence type="ECO:0000256" key="5">
    <source>
        <dbReference type="ARBA" id="ARBA00022692"/>
    </source>
</evidence>
<proteinExistence type="predicted"/>
<keyword evidence="9" id="KW-1133">Transmembrane helix</keyword>